<gene>
    <name evidence="11" type="ORF">Fot_37283</name>
</gene>
<evidence type="ECO:0000256" key="1">
    <source>
        <dbReference type="ARBA" id="ARBA00004127"/>
    </source>
</evidence>
<evidence type="ECO:0000256" key="9">
    <source>
        <dbReference type="ARBA" id="ARBA00023136"/>
    </source>
</evidence>
<evidence type="ECO:0000256" key="8">
    <source>
        <dbReference type="ARBA" id="ARBA00023065"/>
    </source>
</evidence>
<evidence type="ECO:0000256" key="5">
    <source>
        <dbReference type="ARBA" id="ARBA00022842"/>
    </source>
</evidence>
<feature type="transmembrane region" description="Helical" evidence="10">
    <location>
        <begin position="78"/>
        <end position="102"/>
    </location>
</feature>
<dbReference type="InterPro" id="IPR004131">
    <property type="entry name" value="PPase-energised_H-pump"/>
</dbReference>
<dbReference type="PANTHER" id="PTHR31998">
    <property type="entry name" value="K(+)-INSENSITIVE PYROPHOSPHATE-ENERGIZED PROTON PUMP"/>
    <property type="match status" value="1"/>
</dbReference>
<organism evidence="11 12">
    <name type="scientific">Forsythia ovata</name>
    <dbReference type="NCBI Taxonomy" id="205694"/>
    <lineage>
        <taxon>Eukaryota</taxon>
        <taxon>Viridiplantae</taxon>
        <taxon>Streptophyta</taxon>
        <taxon>Embryophyta</taxon>
        <taxon>Tracheophyta</taxon>
        <taxon>Spermatophyta</taxon>
        <taxon>Magnoliopsida</taxon>
        <taxon>eudicotyledons</taxon>
        <taxon>Gunneridae</taxon>
        <taxon>Pentapetalae</taxon>
        <taxon>asterids</taxon>
        <taxon>lamiids</taxon>
        <taxon>Lamiales</taxon>
        <taxon>Oleaceae</taxon>
        <taxon>Forsythieae</taxon>
        <taxon>Forsythia</taxon>
    </lineage>
</organism>
<dbReference type="GO" id="GO:0012505">
    <property type="term" value="C:endomembrane system"/>
    <property type="evidence" value="ECO:0007669"/>
    <property type="project" value="UniProtKB-SubCell"/>
</dbReference>
<evidence type="ECO:0000313" key="11">
    <source>
        <dbReference type="EMBL" id="KAL2493526.1"/>
    </source>
</evidence>
<evidence type="ECO:0000256" key="6">
    <source>
        <dbReference type="ARBA" id="ARBA00022967"/>
    </source>
</evidence>
<dbReference type="EMBL" id="JBFOLJ010000011">
    <property type="protein sequence ID" value="KAL2493526.1"/>
    <property type="molecule type" value="Genomic_DNA"/>
</dbReference>
<keyword evidence="9 10" id="KW-0472">Membrane</keyword>
<keyword evidence="12" id="KW-1185">Reference proteome</keyword>
<evidence type="ECO:0000256" key="4">
    <source>
        <dbReference type="ARBA" id="ARBA00022692"/>
    </source>
</evidence>
<sequence length="104" mass="11423">MKIVGSAALKMVEEVCRQFNTVHILMEVHSAVYVGFSLGWCFRACKNPQPKGSEPHKAVIGYTIGDPLMDTPSLSLNILIKLMAVESLLFTLFIAAHGGMLFKI</sequence>
<keyword evidence="6" id="KW-1278">Translocase</keyword>
<keyword evidence="7 10" id="KW-1133">Transmembrane helix</keyword>
<evidence type="ECO:0000256" key="7">
    <source>
        <dbReference type="ARBA" id="ARBA00022989"/>
    </source>
</evidence>
<dbReference type="EC" id="7.1.3.1" evidence="2"/>
<accession>A0ABD1RYJ6</accession>
<dbReference type="GO" id="GO:0009678">
    <property type="term" value="F:diphosphate hydrolysis-driven proton transmembrane transporter activity"/>
    <property type="evidence" value="ECO:0007669"/>
    <property type="project" value="UniProtKB-EC"/>
</dbReference>
<evidence type="ECO:0000256" key="10">
    <source>
        <dbReference type="SAM" id="Phobius"/>
    </source>
</evidence>
<evidence type="ECO:0000256" key="3">
    <source>
        <dbReference type="ARBA" id="ARBA00022448"/>
    </source>
</evidence>
<comment type="subcellular location">
    <subcellularLocation>
        <location evidence="1">Endomembrane system</location>
        <topology evidence="1">Multi-pass membrane protein</topology>
    </subcellularLocation>
</comment>
<evidence type="ECO:0000313" key="12">
    <source>
        <dbReference type="Proteomes" id="UP001604277"/>
    </source>
</evidence>
<dbReference type="Pfam" id="PF03030">
    <property type="entry name" value="H_PPase"/>
    <property type="match status" value="1"/>
</dbReference>
<protein>
    <recommendedName>
        <fullName evidence="2">H(+)-exporting diphosphatase</fullName>
        <ecNumber evidence="2">7.1.3.1</ecNumber>
    </recommendedName>
</protein>
<keyword evidence="5" id="KW-0460">Magnesium</keyword>
<keyword evidence="4 10" id="KW-0812">Transmembrane</keyword>
<dbReference type="AlphaFoldDB" id="A0ABD1RYJ6"/>
<reference evidence="12" key="1">
    <citation type="submission" date="2024-07" db="EMBL/GenBank/DDBJ databases">
        <title>Two chromosome-level genome assemblies of Korean endemic species Abeliophyllum distichum and Forsythia ovata (Oleaceae).</title>
        <authorList>
            <person name="Jang H."/>
        </authorList>
    </citation>
    <scope>NUCLEOTIDE SEQUENCE [LARGE SCALE GENOMIC DNA]</scope>
</reference>
<evidence type="ECO:0000256" key="2">
    <source>
        <dbReference type="ARBA" id="ARBA00013242"/>
    </source>
</evidence>
<name>A0ABD1RYJ6_9LAMI</name>
<dbReference type="Proteomes" id="UP001604277">
    <property type="component" value="Unassembled WGS sequence"/>
</dbReference>
<comment type="caution">
    <text evidence="11">The sequence shown here is derived from an EMBL/GenBank/DDBJ whole genome shotgun (WGS) entry which is preliminary data.</text>
</comment>
<keyword evidence="3" id="KW-0813">Transport</keyword>
<proteinExistence type="predicted"/>
<keyword evidence="8" id="KW-0406">Ion transport</keyword>